<dbReference type="PANTHER" id="PTHR31424">
    <property type="entry name" value="PROTEIN CBG23806"/>
    <property type="match status" value="1"/>
</dbReference>
<proteinExistence type="predicted"/>
<comment type="caution">
    <text evidence="2">The sequence shown here is derived from an EMBL/GenBank/DDBJ whole genome shotgun (WGS) entry which is preliminary data.</text>
</comment>
<gene>
    <name evidence="2" type="ORF">AWC38_SpisGene8548</name>
</gene>
<keyword evidence="1" id="KW-0175">Coiled coil</keyword>
<dbReference type="AlphaFoldDB" id="A0A2B4SDR9"/>
<accession>A0A2B4SDR9</accession>
<name>A0A2B4SDR9_STYPI</name>
<dbReference type="Proteomes" id="UP000225706">
    <property type="component" value="Unassembled WGS sequence"/>
</dbReference>
<reference evidence="3" key="1">
    <citation type="journal article" date="2017" name="bioRxiv">
        <title>Comparative analysis of the genomes of Stylophora pistillata and Acropora digitifera provides evidence for extensive differences between species of corals.</title>
        <authorList>
            <person name="Voolstra C.R."/>
            <person name="Li Y."/>
            <person name="Liew Y.J."/>
            <person name="Baumgarten S."/>
            <person name="Zoccola D."/>
            <person name="Flot J.-F."/>
            <person name="Tambutte S."/>
            <person name="Allemand D."/>
            <person name="Aranda M."/>
        </authorList>
    </citation>
    <scope>NUCLEOTIDE SEQUENCE [LARGE SCALE GENOMIC DNA]</scope>
</reference>
<sequence>MEEWRKRYSNLQEEIKKLYSEMCQAIKEKENTIVELEQKNDELLKYVACLEKSPLNKGKDIADVTKKSRTLKTSLSRANTALWFSKSFGLGIHEIVKEQKTGEAHLLMGNGENGDVFYHELTMIVDGLPKSYLVKQKRDELNDICHISPTPGNSEGAQMSFTDLLKERVADMMSREEGKIWADKPIQVKMSGDGARMTRNSSFILLSFSLLQAGDDVMSAGGNHTVAIVKGSECYQTLQESFGTVFNEINKLKQYKQPVTINNSSFHLEFFLGGDYKFLLLMFGMKSATSIYACLWCKIAKTNRWNMEFDLEHCNKSPLQRTLQEVITLGRKKGNTDKYSCEHEPLLKVELDHVVLDELHLLLRIMDVLINNLVKEMAQWDKKENFNKRKANQNNTQFNNLQTNIRSCGISFQIWEKTNADGKGSGMYDFTSLLGADKKKLLAELPDKLSNCIHPETSQTVIKIWKDFHELYKIITNKNPSIPTYLTCFDKAKAWINLFTSLRDKLLGYKKADVTPYMHALVYHVPLFMKKYKSVKPFTGQGVEKNNDMARNVVLHKANKRNPAADILQLEFRQWQLRERERSKQKYTKKHDAYWETEIKEKRRKESEK</sequence>
<evidence type="ECO:0000313" key="3">
    <source>
        <dbReference type="Proteomes" id="UP000225706"/>
    </source>
</evidence>
<feature type="coiled-coil region" evidence="1">
    <location>
        <begin position="1"/>
        <end position="53"/>
    </location>
</feature>
<evidence type="ECO:0000256" key="1">
    <source>
        <dbReference type="SAM" id="Coils"/>
    </source>
</evidence>
<evidence type="ECO:0000313" key="2">
    <source>
        <dbReference type="EMBL" id="PFX26748.1"/>
    </source>
</evidence>
<dbReference type="OrthoDB" id="5986176at2759"/>
<dbReference type="PANTHER" id="PTHR31424:SF3">
    <property type="entry name" value="RING-TYPE DOMAIN-CONTAINING PROTEIN"/>
    <property type="match status" value="1"/>
</dbReference>
<keyword evidence="3" id="KW-1185">Reference proteome</keyword>
<organism evidence="2 3">
    <name type="scientific">Stylophora pistillata</name>
    <name type="common">Smooth cauliflower coral</name>
    <dbReference type="NCBI Taxonomy" id="50429"/>
    <lineage>
        <taxon>Eukaryota</taxon>
        <taxon>Metazoa</taxon>
        <taxon>Cnidaria</taxon>
        <taxon>Anthozoa</taxon>
        <taxon>Hexacorallia</taxon>
        <taxon>Scleractinia</taxon>
        <taxon>Astrocoeniina</taxon>
        <taxon>Pocilloporidae</taxon>
        <taxon>Stylophora</taxon>
    </lineage>
</organism>
<dbReference type="EMBL" id="LSMT01000118">
    <property type="protein sequence ID" value="PFX26748.1"/>
    <property type="molecule type" value="Genomic_DNA"/>
</dbReference>
<protein>
    <submittedName>
        <fullName evidence="2">Uncharacterized protein</fullName>
    </submittedName>
</protein>